<dbReference type="Gene3D" id="2.60.40.1930">
    <property type="match status" value="1"/>
</dbReference>
<dbReference type="InterPro" id="IPR001599">
    <property type="entry name" value="Macroglobln_a2"/>
</dbReference>
<dbReference type="InterPro" id="IPR036595">
    <property type="entry name" value="A-macroglobulin_rcpt-bd_sf"/>
</dbReference>
<accession>A0ABM1TLM0</accession>
<evidence type="ECO:0000313" key="6">
    <source>
        <dbReference type="Proteomes" id="UP000694941"/>
    </source>
</evidence>
<evidence type="ECO:0000259" key="5">
    <source>
        <dbReference type="SMART" id="SM01361"/>
    </source>
</evidence>
<dbReference type="CDD" id="cd00112">
    <property type="entry name" value="LDLa"/>
    <property type="match status" value="1"/>
</dbReference>
<dbReference type="Gene3D" id="4.10.400.10">
    <property type="entry name" value="Low-density Lipoprotein Receptor"/>
    <property type="match status" value="1"/>
</dbReference>
<dbReference type="SUPFAM" id="SSF48239">
    <property type="entry name" value="Terpenoid cyclases/Protein prenyltransferases"/>
    <property type="match status" value="1"/>
</dbReference>
<feature type="disulfide bond" evidence="2">
    <location>
        <begin position="468"/>
        <end position="483"/>
    </location>
</feature>
<evidence type="ECO:0000313" key="7">
    <source>
        <dbReference type="RefSeq" id="XP_022256776.1"/>
    </source>
</evidence>
<dbReference type="Pfam" id="PF07703">
    <property type="entry name" value="A2M_BRD"/>
    <property type="match status" value="1"/>
</dbReference>
<comment type="caution">
    <text evidence="2">Lacks conserved residue(s) required for the propagation of feature annotation.</text>
</comment>
<dbReference type="Pfam" id="PF07678">
    <property type="entry name" value="TED_complement"/>
    <property type="match status" value="1"/>
</dbReference>
<dbReference type="Gene3D" id="2.60.40.10">
    <property type="entry name" value="Immunoglobulins"/>
    <property type="match status" value="2"/>
</dbReference>
<dbReference type="InterPro" id="IPR011626">
    <property type="entry name" value="Alpha-macroglobulin_TED"/>
</dbReference>
<dbReference type="Pfam" id="PF00207">
    <property type="entry name" value="A2M"/>
    <property type="match status" value="1"/>
</dbReference>
<evidence type="ECO:0000259" key="3">
    <source>
        <dbReference type="SMART" id="SM01359"/>
    </source>
</evidence>
<feature type="domain" description="Alpha-macroglobulin receptor-binding" evidence="5">
    <location>
        <begin position="1180"/>
        <end position="1271"/>
    </location>
</feature>
<gene>
    <name evidence="7" type="primary">LOC106472487</name>
</gene>
<reference evidence="7" key="1">
    <citation type="submission" date="2025-08" db="UniProtKB">
        <authorList>
            <consortium name="RefSeq"/>
        </authorList>
    </citation>
    <scope>IDENTIFICATION</scope>
    <source>
        <tissue evidence="7">Muscle</tissue>
    </source>
</reference>
<dbReference type="InterPro" id="IPR011625">
    <property type="entry name" value="A2M_N_BRD"/>
</dbReference>
<evidence type="ECO:0000256" key="2">
    <source>
        <dbReference type="PROSITE-ProRule" id="PRU00124"/>
    </source>
</evidence>
<dbReference type="SMART" id="SM01360">
    <property type="entry name" value="A2M"/>
    <property type="match status" value="1"/>
</dbReference>
<dbReference type="GeneID" id="106472487"/>
<dbReference type="SUPFAM" id="SSF49410">
    <property type="entry name" value="Alpha-macroglobulin receptor domain"/>
    <property type="match status" value="1"/>
</dbReference>
<dbReference type="InterPro" id="IPR050473">
    <property type="entry name" value="A2M/Complement_sys"/>
</dbReference>
<dbReference type="Gene3D" id="1.50.10.20">
    <property type="match status" value="1"/>
</dbReference>
<dbReference type="InterPro" id="IPR013783">
    <property type="entry name" value="Ig-like_fold"/>
</dbReference>
<proteinExistence type="predicted"/>
<dbReference type="PANTHER" id="PTHR11412">
    <property type="entry name" value="MACROGLOBULIN / COMPLEMENT"/>
    <property type="match status" value="1"/>
</dbReference>
<protein>
    <submittedName>
        <fullName evidence="7">CD109 antigen-like</fullName>
    </submittedName>
</protein>
<feature type="disulfide bond" evidence="2">
    <location>
        <begin position="456"/>
        <end position="474"/>
    </location>
</feature>
<dbReference type="SMART" id="SM00192">
    <property type="entry name" value="LDLa"/>
    <property type="match status" value="1"/>
</dbReference>
<dbReference type="SMART" id="SM01359">
    <property type="entry name" value="A2M_N_2"/>
    <property type="match status" value="1"/>
</dbReference>
<dbReference type="Pfam" id="PF07677">
    <property type="entry name" value="A2M_recep"/>
    <property type="match status" value="1"/>
</dbReference>
<dbReference type="InterPro" id="IPR008930">
    <property type="entry name" value="Terpenoid_cyclase/PrenylTrfase"/>
</dbReference>
<dbReference type="SUPFAM" id="SSF57424">
    <property type="entry name" value="LDL receptor-like module"/>
    <property type="match status" value="1"/>
</dbReference>
<dbReference type="Gene3D" id="2.60.40.690">
    <property type="entry name" value="Alpha-macroglobulin, receptor-binding domain"/>
    <property type="match status" value="1"/>
</dbReference>
<evidence type="ECO:0000259" key="4">
    <source>
        <dbReference type="SMART" id="SM01360"/>
    </source>
</evidence>
<name>A0ABM1TLM0_LIMPO</name>
<dbReference type="InterPro" id="IPR009048">
    <property type="entry name" value="A-macroglobulin_rcpt-bd"/>
</dbReference>
<dbReference type="PANTHER" id="PTHR11412:SF146">
    <property type="entry name" value="CD109 ANTIGEN"/>
    <property type="match status" value="1"/>
</dbReference>
<keyword evidence="6" id="KW-1185">Reference proteome</keyword>
<feature type="domain" description="Alpha-2-macroglobulin bait region" evidence="3">
    <location>
        <begin position="234"/>
        <end position="365"/>
    </location>
</feature>
<evidence type="ECO:0000256" key="1">
    <source>
        <dbReference type="ARBA" id="ARBA00023157"/>
    </source>
</evidence>
<organism evidence="6 7">
    <name type="scientific">Limulus polyphemus</name>
    <name type="common">Atlantic horseshoe crab</name>
    <dbReference type="NCBI Taxonomy" id="6850"/>
    <lineage>
        <taxon>Eukaryota</taxon>
        <taxon>Metazoa</taxon>
        <taxon>Ecdysozoa</taxon>
        <taxon>Arthropoda</taxon>
        <taxon>Chelicerata</taxon>
        <taxon>Merostomata</taxon>
        <taxon>Xiphosura</taxon>
        <taxon>Limulidae</taxon>
        <taxon>Limulus</taxon>
    </lineage>
</organism>
<feature type="domain" description="Alpha-2-macroglobulin" evidence="4">
    <location>
        <begin position="502"/>
        <end position="602"/>
    </location>
</feature>
<dbReference type="RefSeq" id="XP_022256776.1">
    <property type="nucleotide sequence ID" value="XM_022401068.1"/>
</dbReference>
<dbReference type="Proteomes" id="UP000694941">
    <property type="component" value="Unplaced"/>
</dbReference>
<keyword evidence="1 2" id="KW-1015">Disulfide bond</keyword>
<dbReference type="InterPro" id="IPR036055">
    <property type="entry name" value="LDL_receptor-like_sf"/>
</dbReference>
<sequence>MDVIVYLPAYVLTTDEYLEGVVASNHTSLAPVIGNATIKAVIKAPDVYNLPPIWDPYLLKTVVVFKGGYKFQFRLDDMRRLVAPHPLEGCEVEVQVEVRDHFLNIVFPAYSRAKIIKAELNLRFLGVSPQIFKPGMPFKTYLAISYDDLTPLSGDKLAESLVQVRPNAVLANGGRMDLELIEESFGEKGLLSVEFDTPKDATRITLHANYKDSDDEVTSELVLLAYHSPNQRYMHITTSTTDAAVGQYAIFHVWANFHMNSFHYLVLSKGILILDGVTKVHGMINSITTFSVSISPEMAPSCHVIVYHVATDGQVIVDSITLPVAAINRADFSMVINTKQDRSGNLIELIPVLTLESIIGFSAFDSDWTASQGTAELTPTRAVEAMYKFEDSHLQLQRAVWRDREGASEEIQYYATSSYGRDPNQTFALSGLVVFTNMNVSSIPNKCNKTLGVLPCRSGQCFPVEKMCDGVSDCDDGTDEGDCFQSEEEDEDFHLLRTSRNSFFYDATGGDFAWQDTITGNADDAYVACDVPKGPGVWRINAVGVSKEYGLAILNDFLYYDATKPFFITVEAPTTAVLGEQIGMRVVVFNYAEFEIKAEVILEGSDDYRFVQVEPLGVVSSYEPRVTAGEHQHLLYIRPYLYEVVYIPVVATRTGDIEVVITGRTQVARDRVATSITILADGVPVYRHTSLLLELRNQAYNIKFLDVNITEDPIIPFEQMYRRYTFGSPKAKVSIIGDIVGAPAPGDNFIETSDLDVALPVKSGEHVMFDFAYNLYTLIYLRLTNQLKGDTLRNTLRFLNRAYVYQMVFWKDGAFSMFKKEPSVWLTAYCARIYSLAQYPDWENYLFIDPEIISNSIKFVLRHQTKDGSFYETVKHPWNRKMAPKQYLEDGRGKNVTLTAHVTITLAEVLALPGELRTETANARARAVMYLERQLPQLTSPYDVAIVTYALMVAGSVEAEVGFNMLDKMKREMEGLVYWSPEPIPPPEIVYQNQRPFIMPRFPNKWDAVAVEATAYALMVYIRHGGIIQDQIVRWLNSMRLHDAAFISTQDTVVAMQALIESSFRTHVRDITKMNLKVESSSNPGEVAELEVDENNLATFKSVSVAPNVWGHVEVQAKGSGLAVLQLDVQYNVDRDFLLLQPPVHSFDLSVTAQYHGRNKSHLNIESCARWKLLSESPTSGMAVIEITLPTGYMMYKPIMDSYVRKEVVPRLRRGRVLPRSAVFMFDYLDSEWLCVNFTTERWYPVANLTRYLKARVYDYYTPERFKEMIYEAYDLYVLNICEVCGSYQCPYCPFFSGVAKVSSHFLSLLLGLILWRMTT</sequence>
<dbReference type="SMART" id="SM01361">
    <property type="entry name" value="A2M_recep"/>
    <property type="match status" value="1"/>
</dbReference>
<dbReference type="InterPro" id="IPR002172">
    <property type="entry name" value="LDrepeatLR_classA_rpt"/>
</dbReference>
<dbReference type="PROSITE" id="PS50068">
    <property type="entry name" value="LDLRA_2"/>
    <property type="match status" value="1"/>
</dbReference>